<dbReference type="EMBL" id="DWUQ01000158">
    <property type="protein sequence ID" value="HJD44884.1"/>
    <property type="molecule type" value="Genomic_DNA"/>
</dbReference>
<evidence type="ECO:0000256" key="4">
    <source>
        <dbReference type="ARBA" id="ARBA00022475"/>
    </source>
</evidence>
<reference evidence="10" key="2">
    <citation type="submission" date="2021-04" db="EMBL/GenBank/DDBJ databases">
        <authorList>
            <person name="Gilroy R."/>
        </authorList>
    </citation>
    <scope>NUCLEOTIDE SEQUENCE</scope>
    <source>
        <strain evidence="10">9264</strain>
    </source>
</reference>
<evidence type="ECO:0000256" key="8">
    <source>
        <dbReference type="RuleBase" id="RU365088"/>
    </source>
</evidence>
<proteinExistence type="inferred from homology"/>
<accession>A0A9D2U9I7</accession>
<dbReference type="InterPro" id="IPR020846">
    <property type="entry name" value="MFS_dom"/>
</dbReference>
<evidence type="ECO:0000256" key="2">
    <source>
        <dbReference type="ARBA" id="ARBA00006236"/>
    </source>
</evidence>
<feature type="transmembrane region" description="Helical" evidence="8">
    <location>
        <begin position="287"/>
        <end position="307"/>
    </location>
</feature>
<evidence type="ECO:0000259" key="9">
    <source>
        <dbReference type="PROSITE" id="PS50850"/>
    </source>
</evidence>
<comment type="similarity">
    <text evidence="2 8">Belongs to the major facilitator superfamily. Bcr/CmlA family.</text>
</comment>
<dbReference type="CDD" id="cd17320">
    <property type="entry name" value="MFS_MdfA_MDR_like"/>
    <property type="match status" value="1"/>
</dbReference>
<keyword evidence="3 8" id="KW-0813">Transport</keyword>
<evidence type="ECO:0000256" key="7">
    <source>
        <dbReference type="ARBA" id="ARBA00023136"/>
    </source>
</evidence>
<feature type="transmembrane region" description="Helical" evidence="8">
    <location>
        <begin position="52"/>
        <end position="71"/>
    </location>
</feature>
<evidence type="ECO:0000256" key="5">
    <source>
        <dbReference type="ARBA" id="ARBA00022692"/>
    </source>
</evidence>
<keyword evidence="5 8" id="KW-0812">Transmembrane</keyword>
<dbReference type="GO" id="GO:1990961">
    <property type="term" value="P:xenobiotic detoxification by transmembrane export across the plasma membrane"/>
    <property type="evidence" value="ECO:0007669"/>
    <property type="project" value="InterPro"/>
</dbReference>
<evidence type="ECO:0000256" key="1">
    <source>
        <dbReference type="ARBA" id="ARBA00004651"/>
    </source>
</evidence>
<dbReference type="InterPro" id="IPR004812">
    <property type="entry name" value="Efflux_drug-R_Bcr/CmlA"/>
</dbReference>
<feature type="domain" description="Major facilitator superfamily (MFS) profile" evidence="9">
    <location>
        <begin position="14"/>
        <end position="404"/>
    </location>
</feature>
<dbReference type="SUPFAM" id="SSF103473">
    <property type="entry name" value="MFS general substrate transporter"/>
    <property type="match status" value="1"/>
</dbReference>
<dbReference type="Proteomes" id="UP000823889">
    <property type="component" value="Unassembled WGS sequence"/>
</dbReference>
<feature type="transmembrane region" description="Helical" evidence="8">
    <location>
        <begin position="141"/>
        <end position="160"/>
    </location>
</feature>
<sequence>MPAFSPTPSQASIPLGWLILLGLLTAMGPLAVDMYLPAFSSIAISLNTDPSAVERTLASYLLGIGVAQLLYGPVADRFGRKIPLMVGLCLFIVASIACASSQDIHHLTLWRVVQAFGGAAGMAIPRAIIRDHYDTQDAARALSLLMLIMGATPILAPTLGAQLLRFTSWQTLFFIMAGAGCLLLLATLRFLQESLAPSARQPLHLRHVGRNYVELFQSRSFLCFSLAGAFGSAGMFAYISGSARVFVGHFNISPAWFGALFGLNAAALIIASQVGARLLGRYTPLQLMLWAQHAQVGFALIGLALSLSSGLNLTLLMLCLMGFMATQGFINPNSAALALSEQGRRLGIASALLGALQMLFGALAGFAVSAWANSTALPLTTALAVCAVASWFSGRIASKNLRKA</sequence>
<evidence type="ECO:0000256" key="6">
    <source>
        <dbReference type="ARBA" id="ARBA00022989"/>
    </source>
</evidence>
<dbReference type="GO" id="GO:0042910">
    <property type="term" value="F:xenobiotic transmembrane transporter activity"/>
    <property type="evidence" value="ECO:0007669"/>
    <property type="project" value="InterPro"/>
</dbReference>
<dbReference type="InterPro" id="IPR011701">
    <property type="entry name" value="MFS"/>
</dbReference>
<organism evidence="10 11">
    <name type="scientific">Candidatus Paenalcaligenes intestinipullorum</name>
    <dbReference type="NCBI Taxonomy" id="2838718"/>
    <lineage>
        <taxon>Bacteria</taxon>
        <taxon>Pseudomonadati</taxon>
        <taxon>Pseudomonadota</taxon>
        <taxon>Betaproteobacteria</taxon>
        <taxon>Burkholderiales</taxon>
        <taxon>Alcaligenaceae</taxon>
        <taxon>Paenalcaligenes</taxon>
    </lineage>
</organism>
<dbReference type="Pfam" id="PF07690">
    <property type="entry name" value="MFS_1"/>
    <property type="match status" value="1"/>
</dbReference>
<reference evidence="10" key="1">
    <citation type="journal article" date="2021" name="PeerJ">
        <title>Extensive microbial diversity within the chicken gut microbiome revealed by metagenomics and culture.</title>
        <authorList>
            <person name="Gilroy R."/>
            <person name="Ravi A."/>
            <person name="Getino M."/>
            <person name="Pursley I."/>
            <person name="Horton D.L."/>
            <person name="Alikhan N.F."/>
            <person name="Baker D."/>
            <person name="Gharbi K."/>
            <person name="Hall N."/>
            <person name="Watson M."/>
            <person name="Adriaenssens E.M."/>
            <person name="Foster-Nyarko E."/>
            <person name="Jarju S."/>
            <person name="Secka A."/>
            <person name="Antonio M."/>
            <person name="Oren A."/>
            <person name="Chaudhuri R.R."/>
            <person name="La Ragione R."/>
            <person name="Hildebrand F."/>
            <person name="Pallen M.J."/>
        </authorList>
    </citation>
    <scope>NUCLEOTIDE SEQUENCE</scope>
    <source>
        <strain evidence="10">9264</strain>
    </source>
</reference>
<name>A0A9D2U9I7_9BURK</name>
<comment type="caution">
    <text evidence="10">The sequence shown here is derived from an EMBL/GenBank/DDBJ whole genome shotgun (WGS) entry which is preliminary data.</text>
</comment>
<feature type="transmembrane region" description="Helical" evidence="8">
    <location>
        <begin position="221"/>
        <end position="243"/>
    </location>
</feature>
<evidence type="ECO:0000313" key="10">
    <source>
        <dbReference type="EMBL" id="HJD44884.1"/>
    </source>
</evidence>
<dbReference type="NCBIfam" id="TIGR00710">
    <property type="entry name" value="efflux_Bcr_CflA"/>
    <property type="match status" value="1"/>
</dbReference>
<feature type="transmembrane region" description="Helical" evidence="8">
    <location>
        <begin position="255"/>
        <end position="275"/>
    </location>
</feature>
<dbReference type="Gene3D" id="1.20.1720.10">
    <property type="entry name" value="Multidrug resistance protein D"/>
    <property type="match status" value="1"/>
</dbReference>
<dbReference type="GO" id="GO:0015385">
    <property type="term" value="F:sodium:proton antiporter activity"/>
    <property type="evidence" value="ECO:0007669"/>
    <property type="project" value="TreeGrafter"/>
</dbReference>
<keyword evidence="7 8" id="KW-0472">Membrane</keyword>
<dbReference type="PANTHER" id="PTHR23502:SF132">
    <property type="entry name" value="POLYAMINE TRANSPORTER 2-RELATED"/>
    <property type="match status" value="1"/>
</dbReference>
<gene>
    <name evidence="10" type="ORF">H9906_07650</name>
</gene>
<keyword evidence="4" id="KW-1003">Cell membrane</keyword>
<dbReference type="PANTHER" id="PTHR23502">
    <property type="entry name" value="MAJOR FACILITATOR SUPERFAMILY"/>
    <property type="match status" value="1"/>
</dbReference>
<evidence type="ECO:0000256" key="3">
    <source>
        <dbReference type="ARBA" id="ARBA00022448"/>
    </source>
</evidence>
<feature type="transmembrane region" description="Helical" evidence="8">
    <location>
        <begin position="172"/>
        <end position="191"/>
    </location>
</feature>
<comment type="subcellular location">
    <subcellularLocation>
        <location evidence="8">Cell inner membrane</location>
        <topology evidence="8">Multi-pass membrane protein</topology>
    </subcellularLocation>
    <subcellularLocation>
        <location evidence="1">Cell membrane</location>
        <topology evidence="1">Multi-pass membrane protein</topology>
    </subcellularLocation>
</comment>
<dbReference type="PROSITE" id="PS50850">
    <property type="entry name" value="MFS"/>
    <property type="match status" value="1"/>
</dbReference>
<feature type="transmembrane region" description="Helical" evidence="8">
    <location>
        <begin position="377"/>
        <end position="394"/>
    </location>
</feature>
<feature type="transmembrane region" description="Helical" evidence="8">
    <location>
        <begin position="12"/>
        <end position="32"/>
    </location>
</feature>
<dbReference type="AlphaFoldDB" id="A0A9D2U9I7"/>
<keyword evidence="8" id="KW-0997">Cell inner membrane</keyword>
<protein>
    <recommendedName>
        <fullName evidence="8">Bcr/CflA family efflux transporter</fullName>
    </recommendedName>
</protein>
<dbReference type="InterPro" id="IPR036259">
    <property type="entry name" value="MFS_trans_sf"/>
</dbReference>
<keyword evidence="6 8" id="KW-1133">Transmembrane helix</keyword>
<feature type="transmembrane region" description="Helical" evidence="8">
    <location>
        <begin position="83"/>
        <end position="102"/>
    </location>
</feature>
<evidence type="ECO:0000313" key="11">
    <source>
        <dbReference type="Proteomes" id="UP000823889"/>
    </source>
</evidence>
<dbReference type="GO" id="GO:0005886">
    <property type="term" value="C:plasma membrane"/>
    <property type="evidence" value="ECO:0007669"/>
    <property type="project" value="UniProtKB-SubCell"/>
</dbReference>
<feature type="transmembrane region" description="Helical" evidence="8">
    <location>
        <begin position="351"/>
        <end position="371"/>
    </location>
</feature>
<comment type="caution">
    <text evidence="8">Lacks conserved residue(s) required for the propagation of feature annotation.</text>
</comment>
<feature type="transmembrane region" description="Helical" evidence="8">
    <location>
        <begin position="108"/>
        <end position="129"/>
    </location>
</feature>